<evidence type="ECO:0000313" key="2">
    <source>
        <dbReference type="Proteomes" id="UP000255163"/>
    </source>
</evidence>
<name>A0A376F2L6_ENTAS</name>
<dbReference type="AlphaFoldDB" id="A0A376F2L6"/>
<evidence type="ECO:0000313" key="1">
    <source>
        <dbReference type="EMBL" id="STD18213.1"/>
    </source>
</evidence>
<sequence>MKTAFNGGVLGVSKLILNWSPLGLFYKAFAGVMKWFNIDLPGQFTEFGGHLIDGLVNGIKNKWESLKSTVTEMGDSVGGWFKEKLGIHSPSRVFMGFGSNISQGAAIGLQRTIPLAALAGQRLAEEMIPEIPPPSSTGNYESRVFGTRSGNYSQRHQRGNIWRRD</sequence>
<dbReference type="Proteomes" id="UP000255163">
    <property type="component" value="Unassembled WGS sequence"/>
</dbReference>
<proteinExistence type="predicted"/>
<accession>A0A376F2L6</accession>
<reference evidence="1 2" key="1">
    <citation type="submission" date="2018-06" db="EMBL/GenBank/DDBJ databases">
        <authorList>
            <consortium name="Pathogen Informatics"/>
            <person name="Doyle S."/>
        </authorList>
    </citation>
    <scope>NUCLEOTIDE SEQUENCE [LARGE SCALE GENOMIC DNA]</scope>
    <source>
        <strain evidence="1 2">NCTC12123</strain>
    </source>
</reference>
<organism evidence="1 2">
    <name type="scientific">Enterobacter asburiae</name>
    <dbReference type="NCBI Taxonomy" id="61645"/>
    <lineage>
        <taxon>Bacteria</taxon>
        <taxon>Pseudomonadati</taxon>
        <taxon>Pseudomonadota</taxon>
        <taxon>Gammaproteobacteria</taxon>
        <taxon>Enterobacterales</taxon>
        <taxon>Enterobacteriaceae</taxon>
        <taxon>Enterobacter</taxon>
        <taxon>Enterobacter cloacae complex</taxon>
    </lineage>
</organism>
<dbReference type="EMBL" id="UFYI01000007">
    <property type="protein sequence ID" value="STD18213.1"/>
    <property type="molecule type" value="Genomic_DNA"/>
</dbReference>
<gene>
    <name evidence="1" type="ORF">NCTC12123_00378</name>
</gene>
<protein>
    <submittedName>
        <fullName evidence="1">Tail protein</fullName>
    </submittedName>
</protein>